<evidence type="ECO:0000259" key="2">
    <source>
        <dbReference type="Pfam" id="PF09925"/>
    </source>
</evidence>
<feature type="transmembrane region" description="Helical" evidence="1">
    <location>
        <begin position="335"/>
        <end position="357"/>
    </location>
</feature>
<accession>A9D5J7</accession>
<evidence type="ECO:0000313" key="3">
    <source>
        <dbReference type="EMBL" id="EDQ33313.1"/>
    </source>
</evidence>
<organism evidence="3 4">
    <name type="scientific">Hoeflea phototrophica (strain DSM 17068 / NCIMB 14078 / DFL-43)</name>
    <dbReference type="NCBI Taxonomy" id="411684"/>
    <lineage>
        <taxon>Bacteria</taxon>
        <taxon>Pseudomonadati</taxon>
        <taxon>Pseudomonadota</taxon>
        <taxon>Alphaproteobacteria</taxon>
        <taxon>Hyphomicrobiales</taxon>
        <taxon>Rhizobiaceae</taxon>
        <taxon>Hoeflea</taxon>
    </lineage>
</organism>
<proteinExistence type="predicted"/>
<dbReference type="STRING" id="411684.HPDFL43_08762"/>
<feature type="transmembrane region" description="Helical" evidence="1">
    <location>
        <begin position="102"/>
        <end position="122"/>
    </location>
</feature>
<evidence type="ECO:0000313" key="4">
    <source>
        <dbReference type="Proteomes" id="UP000004291"/>
    </source>
</evidence>
<keyword evidence="1" id="KW-1133">Transmembrane helix</keyword>
<feature type="domain" description="DUF2157" evidence="2">
    <location>
        <begin position="11"/>
        <end position="149"/>
    </location>
</feature>
<dbReference type="Pfam" id="PF09925">
    <property type="entry name" value="DUF2157"/>
    <property type="match status" value="1"/>
</dbReference>
<feature type="transmembrane region" description="Helical" evidence="1">
    <location>
        <begin position="152"/>
        <end position="171"/>
    </location>
</feature>
<dbReference type="InterPro" id="IPR018677">
    <property type="entry name" value="DUF2157"/>
</dbReference>
<feature type="transmembrane region" description="Helical" evidence="1">
    <location>
        <begin position="177"/>
        <end position="197"/>
    </location>
</feature>
<keyword evidence="1" id="KW-0812">Transmembrane</keyword>
<sequence length="370" mass="38764">MLRRYLAREIEQWSQNGLLEPGLGERLLADHDRRHTGFSLSGVLAVLAAVLLGAAVIALVAANWEAIARIYRVAMIAALILAGVVAAVLARQRDAKWICDSALIFTLLTYGAGIALIGQMYHISGDEAGFMLAWSVGALVVALGFSSPLASIGAGLLGLGYLLAEVTAYDFGATDVLTASQAVATLAVSLGCGIAAWRSRSVIAGHLAAILSVFWVLWVCYNLFGVPSEHLLIGLGALAFLLGAFPPSGLGALIDRHGSVAAYGAVMLLSGLAILQIDLNASSLAYEIVVAAVILVISIVVLMVSGRANRLIRRFAYFAFAAETLYVVSETLGSLLGSSGFLFVGGVSLAIIAFLVMKIEKRFQAGQEGN</sequence>
<dbReference type="EMBL" id="ABIA03000002">
    <property type="protein sequence ID" value="EDQ33313.1"/>
    <property type="molecule type" value="Genomic_DNA"/>
</dbReference>
<comment type="caution">
    <text evidence="3">The sequence shown here is derived from an EMBL/GenBank/DDBJ whole genome shotgun (WGS) entry which is preliminary data.</text>
</comment>
<feature type="transmembrane region" description="Helical" evidence="1">
    <location>
        <begin position="70"/>
        <end position="90"/>
    </location>
</feature>
<evidence type="ECO:0000256" key="1">
    <source>
        <dbReference type="SAM" id="Phobius"/>
    </source>
</evidence>
<keyword evidence="4" id="KW-1185">Reference proteome</keyword>
<dbReference type="RefSeq" id="WP_007197530.1">
    <property type="nucleotide sequence ID" value="NZ_CM002917.1"/>
</dbReference>
<feature type="transmembrane region" description="Helical" evidence="1">
    <location>
        <begin position="204"/>
        <end position="224"/>
    </location>
</feature>
<gene>
    <name evidence="3" type="ORF">HPDFL43_08762</name>
</gene>
<dbReference type="eggNOG" id="COG4872">
    <property type="taxonomic scope" value="Bacteria"/>
</dbReference>
<feature type="transmembrane region" description="Helical" evidence="1">
    <location>
        <begin position="230"/>
        <end position="253"/>
    </location>
</feature>
<feature type="transmembrane region" description="Helical" evidence="1">
    <location>
        <begin position="283"/>
        <end position="304"/>
    </location>
</feature>
<feature type="transmembrane region" description="Helical" evidence="1">
    <location>
        <begin position="260"/>
        <end position="277"/>
    </location>
</feature>
<feature type="transmembrane region" description="Helical" evidence="1">
    <location>
        <begin position="43"/>
        <end position="64"/>
    </location>
</feature>
<keyword evidence="1" id="KW-0472">Membrane</keyword>
<reference evidence="3 4" key="1">
    <citation type="submission" date="2007-10" db="EMBL/GenBank/DDBJ databases">
        <authorList>
            <person name="Wagner-Dobler I."/>
            <person name="Ferriera S."/>
            <person name="Johnson J."/>
            <person name="Kravitz S."/>
            <person name="Beeson K."/>
            <person name="Sutton G."/>
            <person name="Rogers Y.-H."/>
            <person name="Friedman R."/>
            <person name="Frazier M."/>
            <person name="Venter J.C."/>
        </authorList>
    </citation>
    <scope>NUCLEOTIDE SEQUENCE [LARGE SCALE GENOMIC DNA]</scope>
    <source>
        <strain evidence="3 4">DFL-43</strain>
    </source>
</reference>
<dbReference type="AlphaFoldDB" id="A9D5J7"/>
<reference evidence="3 4" key="2">
    <citation type="submission" date="2012-06" db="EMBL/GenBank/DDBJ databases">
        <authorList>
            <person name="Fiebig A."/>
        </authorList>
    </citation>
    <scope>NUCLEOTIDE SEQUENCE [LARGE SCALE GENOMIC DNA]</scope>
    <source>
        <strain evidence="3 4">DFL-43</strain>
    </source>
</reference>
<protein>
    <submittedName>
        <fullName evidence="3">Putative membrane protein</fullName>
    </submittedName>
</protein>
<dbReference type="Proteomes" id="UP000004291">
    <property type="component" value="Chromosome"/>
</dbReference>
<dbReference type="HOGENOM" id="CLU_055073_1_0_5"/>
<name>A9D5J7_HOEPD</name>